<dbReference type="EMBL" id="JBHILM010000049">
    <property type="protein sequence ID" value="MFB5684858.1"/>
    <property type="molecule type" value="Genomic_DNA"/>
</dbReference>
<dbReference type="Gene3D" id="3.40.50.720">
    <property type="entry name" value="NAD(P)-binding Rossmann-like Domain"/>
    <property type="match status" value="1"/>
</dbReference>
<comment type="caution">
    <text evidence="2">The sequence shown here is derived from an EMBL/GenBank/DDBJ whole genome shotgun (WGS) entry which is preliminary data.</text>
</comment>
<dbReference type="CDD" id="cd05269">
    <property type="entry name" value="TMR_SDR_a"/>
    <property type="match status" value="1"/>
</dbReference>
<dbReference type="GO" id="GO:0003955">
    <property type="term" value="F:NAD(P)H dehydrogenase (quinone) activity"/>
    <property type="evidence" value="ECO:0007669"/>
    <property type="project" value="UniProtKB-EC"/>
</dbReference>
<keyword evidence="3" id="KW-1185">Reference proteome</keyword>
<dbReference type="EC" id="1.6.5.2" evidence="2"/>
<organism evidence="2 3">
    <name type="scientific">Paenibacillus terreus</name>
    <dbReference type="NCBI Taxonomy" id="1387834"/>
    <lineage>
        <taxon>Bacteria</taxon>
        <taxon>Bacillati</taxon>
        <taxon>Bacillota</taxon>
        <taxon>Bacilli</taxon>
        <taxon>Bacillales</taxon>
        <taxon>Paenibacillaceae</taxon>
        <taxon>Paenibacillus</taxon>
    </lineage>
</organism>
<dbReference type="SUPFAM" id="SSF51735">
    <property type="entry name" value="NAD(P)-binding Rossmann-fold domains"/>
    <property type="match status" value="1"/>
</dbReference>
<dbReference type="Pfam" id="PF05368">
    <property type="entry name" value="NmrA"/>
    <property type="match status" value="1"/>
</dbReference>
<gene>
    <name evidence="2" type="ORF">ACE3NQ_28515</name>
</gene>
<name>A0ABV5BGL8_9BACL</name>
<sequence length="333" mass="36417">MGTQQKQLFAGCLPESILLSFTYTIMIAQTTSYDKKLSLSEFKHERKNNKMIVVTGANGKLGRQVVEELLKRVSAGDIGVSVRDVSKVQDLKERGVRVRQGNFDDSDSLLHAFEGASQVLMISSHSLGEAAVRQHQTAIGSAKKAGVSRLLYTSQMFSSATSHFPPMDVHAATEEMLQSSGMAFTSVRNGFYAASAIMWMGDALQTGELIAPEDGPVAWTTHSDLAEAMAVILTEQRYDGITPSLTASEAIDMDRIASIASRVLDRPIRRIVVSDDEYRNHLVSRGLPEAMVSMLTGMFQASRQGDFAQTDPALENLIGRTPVSFTDFLKAYL</sequence>
<accession>A0ABV5BGL8</accession>
<evidence type="ECO:0000313" key="3">
    <source>
        <dbReference type="Proteomes" id="UP001580407"/>
    </source>
</evidence>
<reference evidence="2 3" key="1">
    <citation type="submission" date="2024-09" db="EMBL/GenBank/DDBJ databases">
        <authorList>
            <person name="Ruan L."/>
        </authorList>
    </citation>
    <scope>NUCLEOTIDE SEQUENCE [LARGE SCALE GENOMIC DNA]</scope>
    <source>
        <strain evidence="2 3">D33</strain>
    </source>
</reference>
<feature type="domain" description="NmrA-like" evidence="1">
    <location>
        <begin position="49"/>
        <end position="311"/>
    </location>
</feature>
<dbReference type="InterPro" id="IPR008030">
    <property type="entry name" value="NmrA-like"/>
</dbReference>
<dbReference type="InterPro" id="IPR036291">
    <property type="entry name" value="NAD(P)-bd_dom_sf"/>
</dbReference>
<proteinExistence type="predicted"/>
<dbReference type="PANTHER" id="PTHR47129">
    <property type="entry name" value="QUINONE OXIDOREDUCTASE 2"/>
    <property type="match status" value="1"/>
</dbReference>
<dbReference type="Proteomes" id="UP001580407">
    <property type="component" value="Unassembled WGS sequence"/>
</dbReference>
<protein>
    <submittedName>
        <fullName evidence="2">SDR family oxidoreductase</fullName>
        <ecNumber evidence="2">1.6.5.2</ecNumber>
    </submittedName>
</protein>
<dbReference type="InterPro" id="IPR052718">
    <property type="entry name" value="NmrA-type_oxidoreductase"/>
</dbReference>
<dbReference type="PANTHER" id="PTHR47129:SF1">
    <property type="entry name" value="NMRA-LIKE DOMAIN-CONTAINING PROTEIN"/>
    <property type="match status" value="1"/>
</dbReference>
<dbReference type="Gene3D" id="3.90.25.10">
    <property type="entry name" value="UDP-galactose 4-epimerase, domain 1"/>
    <property type="match status" value="1"/>
</dbReference>
<keyword evidence="2" id="KW-0560">Oxidoreductase</keyword>
<evidence type="ECO:0000313" key="2">
    <source>
        <dbReference type="EMBL" id="MFB5684858.1"/>
    </source>
</evidence>
<evidence type="ECO:0000259" key="1">
    <source>
        <dbReference type="Pfam" id="PF05368"/>
    </source>
</evidence>